<dbReference type="RefSeq" id="WP_107106916.1">
    <property type="nucleotide sequence ID" value="NZ_JACHBI010000007.1"/>
</dbReference>
<comment type="caution">
    <text evidence="2">The sequence shown here is derived from an EMBL/GenBank/DDBJ whole genome shotgun (WGS) entry which is preliminary data.</text>
</comment>
<evidence type="ECO:0000313" key="2">
    <source>
        <dbReference type="EMBL" id="MBB5575050.1"/>
    </source>
</evidence>
<feature type="region of interest" description="Disordered" evidence="1">
    <location>
        <begin position="1"/>
        <end position="34"/>
    </location>
</feature>
<dbReference type="Pfam" id="PF14384">
    <property type="entry name" value="BrnA_antitoxin"/>
    <property type="match status" value="1"/>
</dbReference>
<organism evidence="2 3">
    <name type="scientific">Rhizobium paranaense</name>
    <dbReference type="NCBI Taxonomy" id="1650438"/>
    <lineage>
        <taxon>Bacteria</taxon>
        <taxon>Pseudomonadati</taxon>
        <taxon>Pseudomonadota</taxon>
        <taxon>Alphaproteobacteria</taxon>
        <taxon>Hyphomicrobiales</taxon>
        <taxon>Rhizobiaceae</taxon>
        <taxon>Rhizobium/Agrobacterium group</taxon>
        <taxon>Rhizobium</taxon>
    </lineage>
</organism>
<keyword evidence="3" id="KW-1185">Reference proteome</keyword>
<proteinExistence type="predicted"/>
<evidence type="ECO:0000313" key="3">
    <source>
        <dbReference type="Proteomes" id="UP000549882"/>
    </source>
</evidence>
<protein>
    <submittedName>
        <fullName evidence="2">Uncharacterized protein (DUF4415 family)</fullName>
    </submittedName>
</protein>
<dbReference type="EMBL" id="JACHBI010000007">
    <property type="protein sequence ID" value="MBB5575050.1"/>
    <property type="molecule type" value="Genomic_DNA"/>
</dbReference>
<evidence type="ECO:0000256" key="1">
    <source>
        <dbReference type="SAM" id="MobiDB-lite"/>
    </source>
</evidence>
<dbReference type="AlphaFoldDB" id="A0A7W8XT15"/>
<name>A0A7W8XT15_9HYPH</name>
<reference evidence="2 3" key="1">
    <citation type="submission" date="2020-08" db="EMBL/GenBank/DDBJ databases">
        <title>Genomic Encyclopedia of Type Strains, Phase IV (KMG-V): Genome sequencing to study the core and pangenomes of soil and plant-associated prokaryotes.</title>
        <authorList>
            <person name="Whitman W."/>
        </authorList>
    </citation>
    <scope>NUCLEOTIDE SEQUENCE [LARGE SCALE GENOMIC DNA]</scope>
    <source>
        <strain evidence="2 3">SEMIA 4064</strain>
    </source>
</reference>
<sequence length="105" mass="12058">MVVKFERPRSFKEGRGYTKQDWDEVSDNPPVTEETLRKAKPFTEAFPELTEEIRRNLGGRPKSENPKLAVSIRLDRDVVEAFKADGEGWQSRINEALRKAAGLLR</sequence>
<accession>A0A7W8XT15</accession>
<dbReference type="InterPro" id="IPR025528">
    <property type="entry name" value="BrnA_antitoxin"/>
</dbReference>
<feature type="compositionally biased region" description="Basic and acidic residues" evidence="1">
    <location>
        <begin position="1"/>
        <end position="22"/>
    </location>
</feature>
<gene>
    <name evidence="2" type="ORF">GGD50_003679</name>
</gene>
<dbReference type="Proteomes" id="UP000549882">
    <property type="component" value="Unassembled WGS sequence"/>
</dbReference>